<dbReference type="OrthoDB" id="7355447at2"/>
<comment type="caution">
    <text evidence="2">The sequence shown here is derived from an EMBL/GenBank/DDBJ whole genome shotgun (WGS) entry which is preliminary data.</text>
</comment>
<gene>
    <name evidence="2" type="ORF">E8K88_03310</name>
</gene>
<dbReference type="RefSeq" id="WP_136405227.1">
    <property type="nucleotide sequence ID" value="NZ_SSWX01000003.1"/>
</dbReference>
<feature type="compositionally biased region" description="Polar residues" evidence="1">
    <location>
        <begin position="1"/>
        <end position="14"/>
    </location>
</feature>
<accession>A0A4S5BZS6</accession>
<feature type="region of interest" description="Disordered" evidence="1">
    <location>
        <begin position="1"/>
        <end position="21"/>
    </location>
</feature>
<organism evidence="2 3">
    <name type="scientific">Lampropedia aestuarii</name>
    <dbReference type="NCBI Taxonomy" id="2562762"/>
    <lineage>
        <taxon>Bacteria</taxon>
        <taxon>Pseudomonadati</taxon>
        <taxon>Pseudomonadota</taxon>
        <taxon>Betaproteobacteria</taxon>
        <taxon>Burkholderiales</taxon>
        <taxon>Comamonadaceae</taxon>
        <taxon>Lampropedia</taxon>
    </lineage>
</organism>
<reference evidence="2 3" key="1">
    <citation type="submission" date="2019-04" db="EMBL/GenBank/DDBJ databases">
        <title>Lampropedia sp YIM MLB12 draf genome.</title>
        <authorList>
            <person name="Wang Y.-X."/>
        </authorList>
    </citation>
    <scope>NUCLEOTIDE SEQUENCE [LARGE SCALE GENOMIC DNA]</scope>
    <source>
        <strain evidence="2 3">YIM MLB12</strain>
    </source>
</reference>
<proteinExistence type="predicted"/>
<evidence type="ECO:0000256" key="1">
    <source>
        <dbReference type="SAM" id="MobiDB-lite"/>
    </source>
</evidence>
<dbReference type="EMBL" id="SSWX01000003">
    <property type="protein sequence ID" value="THJ35628.1"/>
    <property type="molecule type" value="Genomic_DNA"/>
</dbReference>
<dbReference type="InterPro" id="IPR025293">
    <property type="entry name" value="YfiR/HmsC-like"/>
</dbReference>
<name>A0A4S5BZS6_9BURK</name>
<evidence type="ECO:0000313" key="3">
    <source>
        <dbReference type="Proteomes" id="UP000306236"/>
    </source>
</evidence>
<dbReference type="AlphaFoldDB" id="A0A4S5BZS6"/>
<dbReference type="Proteomes" id="UP000306236">
    <property type="component" value="Unassembled WGS sequence"/>
</dbReference>
<keyword evidence="3" id="KW-1185">Reference proteome</keyword>
<dbReference type="Pfam" id="PF13689">
    <property type="entry name" value="DUF4154"/>
    <property type="match status" value="1"/>
</dbReference>
<protein>
    <submittedName>
        <fullName evidence="2">YfiR family protein</fullName>
    </submittedName>
</protein>
<evidence type="ECO:0000313" key="2">
    <source>
        <dbReference type="EMBL" id="THJ35628.1"/>
    </source>
</evidence>
<sequence length="184" mass="19739">MGSQTDSGSVNSLHTPPPVAAAAASHNTRVLRYLVNGIIENARWPSSNADLKLCVAGSPALADNLQYTPLQNRYGTVVSQSINPQELAATLQSCSVLFIGQDTPQEIASQWVVSLHKWAIVTIWENPYECSSGTMICLYTSPAKIPTFDVNLDSVSRSGVVLNPMVLTLTNQMPSDLLPATNSP</sequence>